<evidence type="ECO:0000256" key="1">
    <source>
        <dbReference type="ARBA" id="ARBA00004496"/>
    </source>
</evidence>
<comment type="caution">
    <text evidence="8">The sequence shown here is derived from an EMBL/GenBank/DDBJ whole genome shotgun (WGS) entry which is preliminary data.</text>
</comment>
<dbReference type="SUPFAM" id="SSF69572">
    <property type="entry name" value="Activating enzymes of the ubiquitin-like proteins"/>
    <property type="match status" value="1"/>
</dbReference>
<dbReference type="InterPro" id="IPR045886">
    <property type="entry name" value="ThiF/MoeB/HesA"/>
</dbReference>
<evidence type="ECO:0000256" key="5">
    <source>
        <dbReference type="ARBA" id="ARBA00022786"/>
    </source>
</evidence>
<dbReference type="Gene3D" id="3.40.50.720">
    <property type="entry name" value="NAD(P)-binding Rossmann-like Domain"/>
    <property type="match status" value="1"/>
</dbReference>
<comment type="function">
    <text evidence="6">Regulatory subunit of the dimeric UBA3-ULA1 E1 enzyme.</text>
</comment>
<dbReference type="GO" id="GO:0019781">
    <property type="term" value="F:NEDD8 activating enzyme activity"/>
    <property type="evidence" value="ECO:0007669"/>
    <property type="project" value="UniProtKB-UniRule"/>
</dbReference>
<organism evidence="8 9">
    <name type="scientific">Pichia inconspicua</name>
    <dbReference type="NCBI Taxonomy" id="52247"/>
    <lineage>
        <taxon>Eukaryota</taxon>
        <taxon>Fungi</taxon>
        <taxon>Dikarya</taxon>
        <taxon>Ascomycota</taxon>
        <taxon>Saccharomycotina</taxon>
        <taxon>Pichiomycetes</taxon>
        <taxon>Pichiales</taxon>
        <taxon>Pichiaceae</taxon>
        <taxon>Pichia</taxon>
    </lineage>
</organism>
<dbReference type="InterPro" id="IPR035985">
    <property type="entry name" value="Ubiquitin-activating_enz"/>
</dbReference>
<dbReference type="STRING" id="52247.A0A4T0X689"/>
<evidence type="ECO:0000313" key="8">
    <source>
        <dbReference type="EMBL" id="TID31026.1"/>
    </source>
</evidence>
<dbReference type="GO" id="GO:0005737">
    <property type="term" value="C:cytoplasm"/>
    <property type="evidence" value="ECO:0007669"/>
    <property type="project" value="UniProtKB-SubCell"/>
</dbReference>
<dbReference type="EMBL" id="SELW01000055">
    <property type="protein sequence ID" value="TID31026.1"/>
    <property type="molecule type" value="Genomic_DNA"/>
</dbReference>
<evidence type="ECO:0000259" key="7">
    <source>
        <dbReference type="Pfam" id="PF00899"/>
    </source>
</evidence>
<evidence type="ECO:0000256" key="3">
    <source>
        <dbReference type="ARBA" id="ARBA00006868"/>
    </source>
</evidence>
<feature type="domain" description="THIF-type NAD/FAD binding fold" evidence="7">
    <location>
        <begin position="11"/>
        <end position="439"/>
    </location>
</feature>
<name>A0A4T0X689_9ASCO</name>
<dbReference type="InterPro" id="IPR030667">
    <property type="entry name" value="APP-BP1"/>
</dbReference>
<dbReference type="PANTHER" id="PTHR10953:SF29">
    <property type="entry name" value="NEDD8-ACTIVATING ENZYME E1 REGULATORY SUBUNIT"/>
    <property type="match status" value="1"/>
</dbReference>
<dbReference type="Pfam" id="PF00899">
    <property type="entry name" value="ThiF"/>
    <property type="match status" value="1"/>
</dbReference>
<dbReference type="PIRSF" id="PIRSF039099">
    <property type="entry name" value="APP-BP1"/>
    <property type="match status" value="1"/>
</dbReference>
<accession>A0A4T0X689</accession>
<proteinExistence type="inferred from homology"/>
<evidence type="ECO:0000256" key="6">
    <source>
        <dbReference type="PIRNR" id="PIRNR039099"/>
    </source>
</evidence>
<protein>
    <recommendedName>
        <fullName evidence="6">NEDD8-activating enzyme E1 regulatory subunit</fullName>
    </recommendedName>
</protein>
<comment type="pathway">
    <text evidence="2 6">Protein modification; protein neddylation.</text>
</comment>
<dbReference type="PANTHER" id="PTHR10953">
    <property type="entry name" value="UBIQUITIN-ACTIVATING ENZYME E1"/>
    <property type="match status" value="1"/>
</dbReference>
<dbReference type="GO" id="GO:0045116">
    <property type="term" value="P:protein neddylation"/>
    <property type="evidence" value="ECO:0007669"/>
    <property type="project" value="UniProtKB-UniRule"/>
</dbReference>
<reference evidence="8 9" key="1">
    <citation type="journal article" date="2019" name="Front. Genet.">
        <title>Whole-Genome Sequencing of the Opportunistic Yeast Pathogen Candida inconspicua Uncovers Its Hybrid Origin.</title>
        <authorList>
            <person name="Mixao V."/>
            <person name="Hansen A.P."/>
            <person name="Saus E."/>
            <person name="Boekhout T."/>
            <person name="Lass-Florl C."/>
            <person name="Gabaldon T."/>
        </authorList>
    </citation>
    <scope>NUCLEOTIDE SEQUENCE [LARGE SCALE GENOMIC DNA]</scope>
    <source>
        <strain evidence="8 9">CBS 180</strain>
    </source>
</reference>
<keyword evidence="9" id="KW-1185">Reference proteome</keyword>
<dbReference type="AlphaFoldDB" id="A0A4T0X689"/>
<keyword evidence="5 6" id="KW-0833">Ubl conjugation pathway</keyword>
<dbReference type="Proteomes" id="UP000307173">
    <property type="component" value="Unassembled WGS sequence"/>
</dbReference>
<gene>
    <name evidence="8" type="ORF">CANINC_000387</name>
</gene>
<dbReference type="InterPro" id="IPR000594">
    <property type="entry name" value="ThiF_NAD_FAD-bd"/>
</dbReference>
<comment type="subcellular location">
    <subcellularLocation>
        <location evidence="1">Cytoplasm</location>
    </subcellularLocation>
</comment>
<keyword evidence="4" id="KW-0963">Cytoplasm</keyword>
<evidence type="ECO:0000256" key="2">
    <source>
        <dbReference type="ARBA" id="ARBA00005032"/>
    </source>
</evidence>
<dbReference type="OrthoDB" id="1708823at2759"/>
<evidence type="ECO:0000313" key="9">
    <source>
        <dbReference type="Proteomes" id="UP000307173"/>
    </source>
</evidence>
<evidence type="ECO:0000256" key="4">
    <source>
        <dbReference type="ARBA" id="ARBA00022490"/>
    </source>
</evidence>
<comment type="similarity">
    <text evidence="3 6">Belongs to the ubiquitin-activating E1 family. ULA1 subfamily.</text>
</comment>
<sequence length="462" mass="51477">MHDDALFGSKYDRQLRLWNIDGQNALSAARVLLVNVSAAAAETLKNLVLPGVSHIDILDNGVVTDSDVSANFFLPNGTQGKSRATVLAENLQPLNPEVTLTPLTNNNFDIDSLPLNEYTLVIFSSNISTTADLPSLAAKLHRYSIPLVVIDSLGFYAYISVHLPNDRLILQTHSQIPPDLRINSPWPELADYIDKTDTLSNVPYAIFLAKLYQPGDTPSQLRSKIANVQTSYEDTDNVANFTEARNKAHLALADPSHLSEDLITVFNDKVAKPPFEKSTLIQWILIAALHRFYQQFHTLPLTGELPDMEASTDAYMSLKSLHEEKAASDFNIFHFYVKEILQSLHRSDDEVDLTLLRSFIRNCRRIKLQVAVPWTQPDLSSTNQIYASFARLYTTYDNTPPSPEFIELNRANGKELHNIAAIIGGIAAQEIVKIITQQYIPIDNGVVFDGIQGKTISFSTLS</sequence>
<dbReference type="UniPathway" id="UPA00885"/>